<comment type="caution">
    <text evidence="2">The sequence shown here is derived from an EMBL/GenBank/DDBJ whole genome shotgun (WGS) entry which is preliminary data.</text>
</comment>
<feature type="signal peptide" evidence="1">
    <location>
        <begin position="1"/>
        <end position="22"/>
    </location>
</feature>
<evidence type="ECO:0000313" key="3">
    <source>
        <dbReference type="Proteomes" id="UP001596958"/>
    </source>
</evidence>
<dbReference type="SUPFAM" id="SSF49373">
    <property type="entry name" value="Invasin/intimin cell-adhesion fragments"/>
    <property type="match status" value="1"/>
</dbReference>
<organism evidence="2 3">
    <name type="scientific">Mucilaginibacter calamicampi</name>
    <dbReference type="NCBI Taxonomy" id="1302352"/>
    <lineage>
        <taxon>Bacteria</taxon>
        <taxon>Pseudomonadati</taxon>
        <taxon>Bacteroidota</taxon>
        <taxon>Sphingobacteriia</taxon>
        <taxon>Sphingobacteriales</taxon>
        <taxon>Sphingobacteriaceae</taxon>
        <taxon>Mucilaginibacter</taxon>
    </lineage>
</organism>
<evidence type="ECO:0000256" key="1">
    <source>
        <dbReference type="SAM" id="SignalP"/>
    </source>
</evidence>
<dbReference type="InterPro" id="IPR008964">
    <property type="entry name" value="Invasin/intimin_cell_adhesion"/>
</dbReference>
<feature type="chain" id="PRO_5045536215" evidence="1">
    <location>
        <begin position="23"/>
        <end position="921"/>
    </location>
</feature>
<keyword evidence="3" id="KW-1185">Reference proteome</keyword>
<dbReference type="EMBL" id="JBHTHU010000002">
    <property type="protein sequence ID" value="MFD0749550.1"/>
    <property type="molecule type" value="Genomic_DNA"/>
</dbReference>
<evidence type="ECO:0000313" key="2">
    <source>
        <dbReference type="EMBL" id="MFD0749550.1"/>
    </source>
</evidence>
<protein>
    <submittedName>
        <fullName evidence="2">Ig-like domain-containing protein</fullName>
    </submittedName>
</protein>
<reference evidence="3" key="1">
    <citation type="journal article" date="2019" name="Int. J. Syst. Evol. Microbiol.">
        <title>The Global Catalogue of Microorganisms (GCM) 10K type strain sequencing project: providing services to taxonomists for standard genome sequencing and annotation.</title>
        <authorList>
            <consortium name="The Broad Institute Genomics Platform"/>
            <consortium name="The Broad Institute Genome Sequencing Center for Infectious Disease"/>
            <person name="Wu L."/>
            <person name="Ma J."/>
        </authorList>
    </citation>
    <scope>NUCLEOTIDE SEQUENCE [LARGE SCALE GENOMIC DNA]</scope>
    <source>
        <strain evidence="3">CCUG 63418</strain>
    </source>
</reference>
<accession>A0ABW2YU95</accession>
<dbReference type="Gene3D" id="2.60.40.10">
    <property type="entry name" value="Immunoglobulins"/>
    <property type="match status" value="1"/>
</dbReference>
<proteinExistence type="predicted"/>
<name>A0ABW2YU95_9SPHI</name>
<dbReference type="InterPro" id="IPR013783">
    <property type="entry name" value="Ig-like_fold"/>
</dbReference>
<keyword evidence="1" id="KW-0732">Signal</keyword>
<dbReference type="Proteomes" id="UP001596958">
    <property type="component" value="Unassembled WGS sequence"/>
</dbReference>
<sequence length="921" mass="100440">MNLKRFTFLLSLFLVTGFSAFSQTDSIPLVTLAQKTAEYNNSYPVEKVYLHFDKPYYAVGDTIWFKAYVTADSYSDLKQRVPSAISNVVYVDVIGKDTIVQKFKLAVTKGVAFGNIAITKAQYRQGNYQIRAYTKWMRNFDAAYFFDKTLSIGDAINKKILTNISITSSTQNNTAKVLVRINYRNPDGSAIAGKKVNWRVQTKNDEVLSKSKETTDANGNITVSFTTNKLADLPTSDLFTEIDASPKEITTQFSLKNTAAAMDVQFFPEGGDLIEGVAGKVAFKAVAPNGMGADIKGIITDNTGATVVNFSSQHLGMGTFSLTPAAGKTYKAAVTFADGSKNTYDLPKVSAQDITISIVSVSPQRLVLNLLCNDAYLQKNKGKRFYIIAQNGQAVFYAAQTGALGATTFPLSITNKLPSGVAKISVLSSNGDALSERLVFINKKDDQLLLSLNTAKPVYTSRDNVVMNVSAKNADKPVAADLSVTVIDEAKVPYDESDETTILTHLLLTSDLKGYIEKPNYYFNAPTDKTNADLDALMLTQGYSRIVYKNIAANKLPPNVKFQPEDGITISGTLRTSVGLPVNRGNVNLEIKDRRMSVNTQANTVGEFAFSKLYFPDSLQAVVSAKGNVNSSNFMIILNKDSFQPITASVNAPAAFVNIDSAMRPYLLNSKKMADNSRVLSEVTIRANVAPKVKKASHSDNSALTGLPMMASRTIDGAMFAACATLFDCLQGQGGLNFDQQTQTLTLTRNQTQGDNRPVAIYLNNFMVDFSTLRTIDPKTVESVEVFLNDGVSSINRMTGTTGVVVINSKKVENAKMSKDQIAAVLDDFMPANSGVKIKPQGFSAARTFYSPRYDVSKDTYVGGDLRTTIYWNPRVNTDPTTGAATFDFFNADGKGSYKAIIEGFDADGNIGRSIYRYKVE</sequence>
<dbReference type="Gene3D" id="2.60.40.1930">
    <property type="match status" value="1"/>
</dbReference>
<gene>
    <name evidence="2" type="ORF">ACFQZS_05310</name>
</gene>
<dbReference type="RefSeq" id="WP_377098016.1">
    <property type="nucleotide sequence ID" value="NZ_JBHTHU010000002.1"/>
</dbReference>